<keyword evidence="4" id="KW-0547">Nucleotide-binding</keyword>
<evidence type="ECO:0000256" key="10">
    <source>
        <dbReference type="ARBA" id="ARBA00047936"/>
    </source>
</evidence>
<dbReference type="STRING" id="1903181.BTN85_1153"/>
<dbReference type="GO" id="GO:0016887">
    <property type="term" value="F:ATP hydrolysis activity"/>
    <property type="evidence" value="ECO:0007669"/>
    <property type="project" value="InterPro"/>
</dbReference>
<proteinExistence type="inferred from homology"/>
<organism evidence="14 15">
    <name type="scientific">Methanohalarchaeum thermophilum</name>
    <dbReference type="NCBI Taxonomy" id="1903181"/>
    <lineage>
        <taxon>Archaea</taxon>
        <taxon>Methanobacteriati</taxon>
        <taxon>Methanobacteriota</taxon>
        <taxon>Methanonatronarchaeia</taxon>
        <taxon>Methanonatronarchaeales</taxon>
        <taxon>Methanonatronarchaeaceae</taxon>
        <taxon>Candidatus Methanohalarchaeum</taxon>
    </lineage>
</organism>
<dbReference type="EMBL" id="MSDW01000001">
    <property type="protein sequence ID" value="OKY78656.1"/>
    <property type="molecule type" value="Genomic_DNA"/>
</dbReference>
<comment type="caution">
    <text evidence="14">The sequence shown here is derived from an EMBL/GenBank/DDBJ whole genome shotgun (WGS) entry which is preliminary data.</text>
</comment>
<comment type="similarity">
    <text evidence="6">Belongs to the ABC transporter superfamily. Sulfate/tungstate importer (TC 3.A.1.6) family.</text>
</comment>
<dbReference type="SUPFAM" id="SSF50331">
    <property type="entry name" value="MOP-like"/>
    <property type="match status" value="1"/>
</dbReference>
<keyword evidence="3" id="KW-0500">Molybdenum</keyword>
<dbReference type="Pfam" id="PF03459">
    <property type="entry name" value="TOBE"/>
    <property type="match status" value="1"/>
</dbReference>
<feature type="domain" description="Mop" evidence="13">
    <location>
        <begin position="285"/>
        <end position="349"/>
    </location>
</feature>
<dbReference type="InterPro" id="IPR003439">
    <property type="entry name" value="ABC_transporter-like_ATP-bd"/>
</dbReference>
<evidence type="ECO:0000256" key="3">
    <source>
        <dbReference type="ARBA" id="ARBA00022505"/>
    </source>
</evidence>
<comment type="catalytic activity">
    <reaction evidence="10">
        <text>tungstate(in) + ATP + H2O = tungstate(out) + ADP + phosphate + H(+)</text>
        <dbReference type="Rhea" id="RHEA:35027"/>
        <dbReference type="ChEBI" id="CHEBI:15377"/>
        <dbReference type="ChEBI" id="CHEBI:15378"/>
        <dbReference type="ChEBI" id="CHEBI:30616"/>
        <dbReference type="ChEBI" id="CHEBI:43474"/>
        <dbReference type="ChEBI" id="CHEBI:46502"/>
        <dbReference type="ChEBI" id="CHEBI:456216"/>
        <dbReference type="EC" id="7.3.2.6"/>
    </reaction>
</comment>
<evidence type="ECO:0000256" key="7">
    <source>
        <dbReference type="ARBA" id="ARBA00038781"/>
    </source>
</evidence>
<dbReference type="InParanoid" id="A0A1Q6DWD5"/>
<dbReference type="InterPro" id="IPR004606">
    <property type="entry name" value="Mop_domain"/>
</dbReference>
<evidence type="ECO:0000259" key="12">
    <source>
        <dbReference type="PROSITE" id="PS50893"/>
    </source>
</evidence>
<dbReference type="SUPFAM" id="SSF52540">
    <property type="entry name" value="P-loop containing nucleoside triphosphate hydrolases"/>
    <property type="match status" value="1"/>
</dbReference>
<evidence type="ECO:0000256" key="2">
    <source>
        <dbReference type="ARBA" id="ARBA00022448"/>
    </source>
</evidence>
<comment type="subunit">
    <text evidence="7">The complex is composed of two ATP-binding proteins (WtpC), two transmembrane proteins (WtpB) and a solute-binding protein (WtpA).</text>
</comment>
<dbReference type="SMART" id="SM00382">
    <property type="entry name" value="AAA"/>
    <property type="match status" value="1"/>
</dbReference>
<dbReference type="InterPro" id="IPR027417">
    <property type="entry name" value="P-loop_NTPase"/>
</dbReference>
<evidence type="ECO:0000256" key="9">
    <source>
        <dbReference type="ARBA" id="ARBA00041133"/>
    </source>
</evidence>
<keyword evidence="2" id="KW-0813">Transport</keyword>
<feature type="domain" description="ABC transporter" evidence="12">
    <location>
        <begin position="2"/>
        <end position="227"/>
    </location>
</feature>
<dbReference type="PANTHER" id="PTHR42781:SF4">
    <property type="entry name" value="SPERMIDINE_PUTRESCINE IMPORT ATP-BINDING PROTEIN POTA"/>
    <property type="match status" value="1"/>
</dbReference>
<evidence type="ECO:0000256" key="8">
    <source>
        <dbReference type="ARBA" id="ARBA00039025"/>
    </source>
</evidence>
<dbReference type="GO" id="GO:0005524">
    <property type="term" value="F:ATP binding"/>
    <property type="evidence" value="ECO:0007669"/>
    <property type="project" value="UniProtKB-KW"/>
</dbReference>
<name>A0A1Q6DWD5_METT1</name>
<comment type="function">
    <text evidence="11">Part of the ABC transporter complex WtpABC involved in molybdate/tungstate import. Responsible for energy coupling to the transport system.</text>
</comment>
<gene>
    <name evidence="14" type="ORF">BTN85_1153</name>
</gene>
<dbReference type="PROSITE" id="PS51866">
    <property type="entry name" value="MOP"/>
    <property type="match status" value="1"/>
</dbReference>
<evidence type="ECO:0000256" key="5">
    <source>
        <dbReference type="ARBA" id="ARBA00022840"/>
    </source>
</evidence>
<dbReference type="FunFam" id="3.40.50.300:FF:000425">
    <property type="entry name" value="Probable ABC transporter, ATP-binding subunit"/>
    <property type="match status" value="1"/>
</dbReference>
<evidence type="ECO:0000256" key="1">
    <source>
        <dbReference type="ARBA" id="ARBA00004202"/>
    </source>
</evidence>
<evidence type="ECO:0000256" key="4">
    <source>
        <dbReference type="ARBA" id="ARBA00022741"/>
    </source>
</evidence>
<keyword evidence="15" id="KW-1185">Reference proteome</keyword>
<dbReference type="GO" id="GO:0005886">
    <property type="term" value="C:plasma membrane"/>
    <property type="evidence" value="ECO:0007669"/>
    <property type="project" value="UniProtKB-SubCell"/>
</dbReference>
<accession>A0A1Q6DWD5</accession>
<evidence type="ECO:0000259" key="13">
    <source>
        <dbReference type="PROSITE" id="PS51866"/>
    </source>
</evidence>
<dbReference type="GO" id="GO:1901238">
    <property type="term" value="F:ABC-type tungstate transporter activity"/>
    <property type="evidence" value="ECO:0007669"/>
    <property type="project" value="UniProtKB-EC"/>
</dbReference>
<dbReference type="Gene3D" id="2.40.50.100">
    <property type="match status" value="1"/>
</dbReference>
<protein>
    <recommendedName>
        <fullName evidence="9">Molybdate/tungstate import ATP-binding protein WtpC</fullName>
        <ecNumber evidence="8">7.3.2.6</ecNumber>
    </recommendedName>
</protein>
<dbReference type="Pfam" id="PF00005">
    <property type="entry name" value="ABC_tran"/>
    <property type="match status" value="1"/>
</dbReference>
<dbReference type="InterPro" id="IPR005116">
    <property type="entry name" value="Transp-assoc_OB_typ1"/>
</dbReference>
<keyword evidence="5" id="KW-0067">ATP-binding</keyword>
<dbReference type="PROSITE" id="PS50893">
    <property type="entry name" value="ABC_TRANSPORTER_2"/>
    <property type="match status" value="1"/>
</dbReference>
<dbReference type="FunCoup" id="A0A1Q6DWD5">
    <property type="interactions" value="37"/>
</dbReference>
<evidence type="ECO:0000313" key="15">
    <source>
        <dbReference type="Proteomes" id="UP000185744"/>
    </source>
</evidence>
<evidence type="ECO:0000313" key="14">
    <source>
        <dbReference type="EMBL" id="OKY78656.1"/>
    </source>
</evidence>
<dbReference type="EC" id="7.3.2.6" evidence="8"/>
<dbReference type="Proteomes" id="UP000185744">
    <property type="component" value="Unassembled WGS sequence"/>
</dbReference>
<dbReference type="PROSITE" id="PS00211">
    <property type="entry name" value="ABC_TRANSPORTER_1"/>
    <property type="match status" value="1"/>
</dbReference>
<dbReference type="Gene3D" id="3.40.50.300">
    <property type="entry name" value="P-loop containing nucleotide triphosphate hydrolases"/>
    <property type="match status" value="1"/>
</dbReference>
<comment type="subcellular location">
    <subcellularLocation>
        <location evidence="1">Cell membrane</location>
        <topology evidence="1">Peripheral membrane protein</topology>
    </subcellularLocation>
</comment>
<dbReference type="InterPro" id="IPR008995">
    <property type="entry name" value="Mo/tungstate-bd_C_term_dom"/>
</dbReference>
<reference evidence="14" key="1">
    <citation type="submission" date="2016-12" db="EMBL/GenBank/DDBJ databases">
        <title>Discovery of methanogenic haloarchaea.</title>
        <authorList>
            <person name="Sorokin D.Y."/>
            <person name="Makarova K.S."/>
            <person name="Abbas B."/>
            <person name="Ferrer M."/>
            <person name="Golyshin P.N."/>
        </authorList>
    </citation>
    <scope>NUCLEOTIDE SEQUENCE [LARGE SCALE GENOMIC DNA]</scope>
    <source>
        <strain evidence="14">HMET1</strain>
    </source>
</reference>
<evidence type="ECO:0000256" key="6">
    <source>
        <dbReference type="ARBA" id="ARBA00038307"/>
    </source>
</evidence>
<dbReference type="InterPro" id="IPR017871">
    <property type="entry name" value="ABC_transporter-like_CS"/>
</dbReference>
<dbReference type="GO" id="GO:0015689">
    <property type="term" value="P:molybdate ion transport"/>
    <property type="evidence" value="ECO:0007669"/>
    <property type="project" value="InterPro"/>
</dbReference>
<sequence length="350" mass="39284">MLKIKSLSNDWGRFRLKDINLEVEKGEFLVILGPSGAGKTLLLESIAGFTIPDSGKILKAKEDITSYSPENRDIGFVYQDFALFPHLSVRQNIEFGIKDQENSKKRAKDLASFLGIDHLLDAAPLTLSGGEKQRVTLARALATEPGLMLFDEPLSSLDERIQEKMRKEIKNIHEQMNLTSIYVTHNQAEAMFLADRIAIMMEGEIVQVGEPENIFYGPINKQIAEFVGVENIYNGTITEKDDNLAKVNIGKKDIEVITETAEGKNVRIMIRPEEIFIGTEKDKNSKSARNQLELVIDDILDQGSLVRLELSNSIKLIAYVTRKSLSELDLEKGRKVYASFKASSVHTVER</sequence>
<dbReference type="InterPro" id="IPR050093">
    <property type="entry name" value="ABC_SmlMolc_Importer"/>
</dbReference>
<dbReference type="AlphaFoldDB" id="A0A1Q6DWD5"/>
<dbReference type="InterPro" id="IPR003593">
    <property type="entry name" value="AAA+_ATPase"/>
</dbReference>
<evidence type="ECO:0000256" key="11">
    <source>
        <dbReference type="ARBA" id="ARBA00057369"/>
    </source>
</evidence>
<dbReference type="PANTHER" id="PTHR42781">
    <property type="entry name" value="SPERMIDINE/PUTRESCINE IMPORT ATP-BINDING PROTEIN POTA"/>
    <property type="match status" value="1"/>
</dbReference>